<comment type="catalytic activity">
    <reaction evidence="8">
        <text>apo-[ACP] + CoA = holo-[ACP] + adenosine 3',5'-bisphosphate + H(+)</text>
        <dbReference type="Rhea" id="RHEA:12068"/>
        <dbReference type="Rhea" id="RHEA-COMP:9685"/>
        <dbReference type="Rhea" id="RHEA-COMP:9690"/>
        <dbReference type="ChEBI" id="CHEBI:15378"/>
        <dbReference type="ChEBI" id="CHEBI:29999"/>
        <dbReference type="ChEBI" id="CHEBI:57287"/>
        <dbReference type="ChEBI" id="CHEBI:58343"/>
        <dbReference type="ChEBI" id="CHEBI:64479"/>
        <dbReference type="EC" id="2.7.8.7"/>
    </reaction>
</comment>
<dbReference type="GO" id="GO:0005737">
    <property type="term" value="C:cytoplasm"/>
    <property type="evidence" value="ECO:0007669"/>
    <property type="project" value="UniProtKB-SubCell"/>
</dbReference>
<accession>A0A0F5K2B3</accession>
<evidence type="ECO:0000256" key="1">
    <source>
        <dbReference type="ARBA" id="ARBA00022516"/>
    </source>
</evidence>
<evidence type="ECO:0000256" key="5">
    <source>
        <dbReference type="ARBA" id="ARBA00022842"/>
    </source>
</evidence>
<keyword evidence="5 8" id="KW-0460">Magnesium</keyword>
<evidence type="ECO:0000256" key="2">
    <source>
        <dbReference type="ARBA" id="ARBA00022679"/>
    </source>
</evidence>
<evidence type="ECO:0000256" key="7">
    <source>
        <dbReference type="ARBA" id="ARBA00023160"/>
    </source>
</evidence>
<keyword evidence="7 8" id="KW-0275">Fatty acid biosynthesis</keyword>
<feature type="binding site" evidence="8">
    <location>
        <position position="8"/>
    </location>
    <ligand>
        <name>Mg(2+)</name>
        <dbReference type="ChEBI" id="CHEBI:18420"/>
    </ligand>
</feature>
<organism evidence="10 11">
    <name type="scientific">Robbsia andropogonis</name>
    <dbReference type="NCBI Taxonomy" id="28092"/>
    <lineage>
        <taxon>Bacteria</taxon>
        <taxon>Pseudomonadati</taxon>
        <taxon>Pseudomonadota</taxon>
        <taxon>Betaproteobacteria</taxon>
        <taxon>Burkholderiales</taxon>
        <taxon>Burkholderiaceae</taxon>
        <taxon>Robbsia</taxon>
    </lineage>
</organism>
<dbReference type="EMBL" id="LAQU01000006">
    <property type="protein sequence ID" value="KKB64060.1"/>
    <property type="molecule type" value="Genomic_DNA"/>
</dbReference>
<comment type="function">
    <text evidence="8">Transfers the 4'-phosphopantetheine moiety from coenzyme A to a Ser of acyl-carrier-protein.</text>
</comment>
<evidence type="ECO:0000313" key="11">
    <source>
        <dbReference type="Proteomes" id="UP000033618"/>
    </source>
</evidence>
<evidence type="ECO:0000313" key="10">
    <source>
        <dbReference type="EMBL" id="KKB64060.1"/>
    </source>
</evidence>
<evidence type="ECO:0000256" key="4">
    <source>
        <dbReference type="ARBA" id="ARBA00022832"/>
    </source>
</evidence>
<name>A0A0F5K2B3_9BURK</name>
<dbReference type="NCBIfam" id="TIGR00556">
    <property type="entry name" value="pantethn_trn"/>
    <property type="match status" value="1"/>
</dbReference>
<protein>
    <recommendedName>
        <fullName evidence="8">Holo-[acyl-carrier-protein] synthase</fullName>
        <shortName evidence="8">Holo-ACP synthase</shortName>
        <ecNumber evidence="8">2.7.8.7</ecNumber>
    </recommendedName>
    <alternativeName>
        <fullName evidence="8">4'-phosphopantetheinyl transferase AcpS</fullName>
    </alternativeName>
</protein>
<sequence>MIFGIGSDIIDIRRVAATMERTGGRFVEKVLGPQEIAIYEARRARSAARGLAFLSTRFAAKEAFSKAIGLGIHMPMTWRAMQTLNRPGGAPIVQTSGALSEWVDARGLTFHVTLSDERDYAIAYVIAEQRDKEQTTHR</sequence>
<dbReference type="InterPro" id="IPR004568">
    <property type="entry name" value="Ppantetheine-prot_Trfase_dom"/>
</dbReference>
<dbReference type="OrthoDB" id="517356at2"/>
<comment type="similarity">
    <text evidence="8">Belongs to the P-Pant transferase superfamily. AcpS family.</text>
</comment>
<feature type="domain" description="4'-phosphopantetheinyl transferase" evidence="9">
    <location>
        <begin position="4"/>
        <end position="125"/>
    </location>
</feature>
<keyword evidence="6 8" id="KW-0443">Lipid metabolism</keyword>
<evidence type="ECO:0000256" key="6">
    <source>
        <dbReference type="ARBA" id="ARBA00023098"/>
    </source>
</evidence>
<dbReference type="HAMAP" id="MF_00101">
    <property type="entry name" value="AcpS"/>
    <property type="match status" value="1"/>
</dbReference>
<dbReference type="STRING" id="28092.WM40_08445"/>
<dbReference type="PATRIC" id="fig|28092.6.peg.1998"/>
<dbReference type="RefSeq" id="WP_024901483.1">
    <property type="nucleotide sequence ID" value="NZ_CADFGU010000002.1"/>
</dbReference>
<evidence type="ECO:0000259" key="9">
    <source>
        <dbReference type="Pfam" id="PF01648"/>
    </source>
</evidence>
<keyword evidence="2 8" id="KW-0808">Transferase</keyword>
<keyword evidence="11" id="KW-1185">Reference proteome</keyword>
<proteinExistence type="inferred from homology"/>
<dbReference type="Pfam" id="PF01648">
    <property type="entry name" value="ACPS"/>
    <property type="match status" value="1"/>
</dbReference>
<dbReference type="Proteomes" id="UP000033618">
    <property type="component" value="Unassembled WGS sequence"/>
</dbReference>
<gene>
    <name evidence="8" type="primary">acpS</name>
    <name evidence="10" type="ORF">WM40_08445</name>
</gene>
<dbReference type="InterPro" id="IPR037143">
    <property type="entry name" value="4-PPantetheinyl_Trfase_dom_sf"/>
</dbReference>
<dbReference type="GO" id="GO:0008897">
    <property type="term" value="F:holo-[acyl-carrier-protein] synthase activity"/>
    <property type="evidence" value="ECO:0007669"/>
    <property type="project" value="UniProtKB-UniRule"/>
</dbReference>
<dbReference type="InterPro" id="IPR008278">
    <property type="entry name" value="4-PPantetheinyl_Trfase_dom"/>
</dbReference>
<comment type="caution">
    <text evidence="10">The sequence shown here is derived from an EMBL/GenBank/DDBJ whole genome shotgun (WGS) entry which is preliminary data.</text>
</comment>
<dbReference type="NCBIfam" id="TIGR00516">
    <property type="entry name" value="acpS"/>
    <property type="match status" value="1"/>
</dbReference>
<comment type="cofactor">
    <cofactor evidence="8">
        <name>Mg(2+)</name>
        <dbReference type="ChEBI" id="CHEBI:18420"/>
    </cofactor>
</comment>
<reference evidence="10 11" key="1">
    <citation type="submission" date="2015-03" db="EMBL/GenBank/DDBJ databases">
        <title>Draft Genome Sequence of Burkholderia andropogonis type strain ICMP2807, isolated from Sorghum bicolor.</title>
        <authorList>
            <person name="Lopes-Santos L."/>
            <person name="Castro D.B."/>
            <person name="Ottoboni L.M."/>
            <person name="Park D."/>
            <person name="Weirc B.S."/>
            <person name="Destefano S.A."/>
        </authorList>
    </citation>
    <scope>NUCLEOTIDE SEQUENCE [LARGE SCALE GENOMIC DNA]</scope>
    <source>
        <strain evidence="10 11">ICMP2807</strain>
    </source>
</reference>
<keyword evidence="8" id="KW-0963">Cytoplasm</keyword>
<dbReference type="GO" id="GO:0000287">
    <property type="term" value="F:magnesium ion binding"/>
    <property type="evidence" value="ECO:0007669"/>
    <property type="project" value="UniProtKB-UniRule"/>
</dbReference>
<dbReference type="EC" id="2.7.8.7" evidence="8"/>
<comment type="subcellular location">
    <subcellularLocation>
        <location evidence="8">Cytoplasm</location>
    </subcellularLocation>
</comment>
<dbReference type="Gene3D" id="3.90.470.20">
    <property type="entry name" value="4'-phosphopantetheinyl transferase domain"/>
    <property type="match status" value="1"/>
</dbReference>
<feature type="binding site" evidence="8">
    <location>
        <position position="62"/>
    </location>
    <ligand>
        <name>Mg(2+)</name>
        <dbReference type="ChEBI" id="CHEBI:18420"/>
    </ligand>
</feature>
<dbReference type="AlphaFoldDB" id="A0A0F5K2B3"/>
<dbReference type="SUPFAM" id="SSF56214">
    <property type="entry name" value="4'-phosphopantetheinyl transferase"/>
    <property type="match status" value="1"/>
</dbReference>
<evidence type="ECO:0000256" key="8">
    <source>
        <dbReference type="HAMAP-Rule" id="MF_00101"/>
    </source>
</evidence>
<dbReference type="InterPro" id="IPR002582">
    <property type="entry name" value="ACPS"/>
</dbReference>
<dbReference type="GO" id="GO:0006633">
    <property type="term" value="P:fatty acid biosynthetic process"/>
    <property type="evidence" value="ECO:0007669"/>
    <property type="project" value="UniProtKB-UniRule"/>
</dbReference>
<evidence type="ECO:0000256" key="3">
    <source>
        <dbReference type="ARBA" id="ARBA00022723"/>
    </source>
</evidence>
<keyword evidence="1 8" id="KW-0444">Lipid biosynthesis</keyword>
<keyword evidence="3 8" id="KW-0479">Metal-binding</keyword>
<keyword evidence="4 8" id="KW-0276">Fatty acid metabolism</keyword>